<proteinExistence type="inferred from homology"/>
<dbReference type="Gene3D" id="2.40.37.20">
    <property type="entry name" value="D-serine dehydratase-like domain"/>
    <property type="match status" value="1"/>
</dbReference>
<organism evidence="4 5">
    <name type="scientific">Plectosphaerella plurivora</name>
    <dbReference type="NCBI Taxonomy" id="936078"/>
    <lineage>
        <taxon>Eukaryota</taxon>
        <taxon>Fungi</taxon>
        <taxon>Dikarya</taxon>
        <taxon>Ascomycota</taxon>
        <taxon>Pezizomycotina</taxon>
        <taxon>Sordariomycetes</taxon>
        <taxon>Hypocreomycetidae</taxon>
        <taxon>Glomerellales</taxon>
        <taxon>Plectosphaerellaceae</taxon>
        <taxon>Plectosphaerella</taxon>
    </lineage>
</organism>
<dbReference type="InterPro" id="IPR001608">
    <property type="entry name" value="Ala_racemase_N"/>
</dbReference>
<feature type="domain" description="D-serine dehydratase-like" evidence="3">
    <location>
        <begin position="307"/>
        <end position="423"/>
    </location>
</feature>
<dbReference type="OrthoDB" id="20198at2759"/>
<dbReference type="GO" id="GO:0008721">
    <property type="term" value="F:D-serine ammonia-lyase activity"/>
    <property type="evidence" value="ECO:0007669"/>
    <property type="project" value="TreeGrafter"/>
</dbReference>
<reference evidence="4" key="1">
    <citation type="journal article" date="2021" name="Nat. Commun.">
        <title>Genetic determinants of endophytism in the Arabidopsis root mycobiome.</title>
        <authorList>
            <person name="Mesny F."/>
            <person name="Miyauchi S."/>
            <person name="Thiergart T."/>
            <person name="Pickel B."/>
            <person name="Atanasova L."/>
            <person name="Karlsson M."/>
            <person name="Huettel B."/>
            <person name="Barry K.W."/>
            <person name="Haridas S."/>
            <person name="Chen C."/>
            <person name="Bauer D."/>
            <person name="Andreopoulos W."/>
            <person name="Pangilinan J."/>
            <person name="LaButti K."/>
            <person name="Riley R."/>
            <person name="Lipzen A."/>
            <person name="Clum A."/>
            <person name="Drula E."/>
            <person name="Henrissat B."/>
            <person name="Kohler A."/>
            <person name="Grigoriev I.V."/>
            <person name="Martin F.M."/>
            <person name="Hacquard S."/>
        </authorList>
    </citation>
    <scope>NUCLEOTIDE SEQUENCE</scope>
    <source>
        <strain evidence="4">MPI-SDFR-AT-0117</strain>
    </source>
</reference>
<evidence type="ECO:0000313" key="4">
    <source>
        <dbReference type="EMBL" id="KAH6693928.1"/>
    </source>
</evidence>
<keyword evidence="5" id="KW-1185">Reference proteome</keyword>
<dbReference type="Gene3D" id="3.20.20.10">
    <property type="entry name" value="Alanine racemase"/>
    <property type="match status" value="1"/>
</dbReference>
<evidence type="ECO:0000313" key="5">
    <source>
        <dbReference type="Proteomes" id="UP000770015"/>
    </source>
</evidence>
<dbReference type="PANTHER" id="PTHR28004:SF2">
    <property type="entry name" value="D-SERINE DEHYDRATASE"/>
    <property type="match status" value="1"/>
</dbReference>
<evidence type="ECO:0000259" key="3">
    <source>
        <dbReference type="SMART" id="SM01119"/>
    </source>
</evidence>
<dbReference type="GO" id="GO:0036088">
    <property type="term" value="P:D-serine catabolic process"/>
    <property type="evidence" value="ECO:0007669"/>
    <property type="project" value="TreeGrafter"/>
</dbReference>
<comment type="similarity">
    <text evidence="1">Belongs to the DSD1 family.</text>
</comment>
<sequence length="442" mass="47522">MSNFIGHPVIDVPKPAAVLDVARARRHCTAMLDTAHRLGISFRAHVKTHKTIELTKLQLGTTPSPRLVVSTIAELEFLLPYLKTLSSVNVLYGIPLPPSQASRAAAAARRLGPESLTFMIDHPSQLAALTPFRAAAGFPPGVYLKVDTGYHRAGLPASHLDKGGLLRELAALEARGEASLVGLYSHSSLSYAGATPADAFDSMAGEIEGCVEALKELRRHFAPDHVVTISVGASPQATAMRNLLDDEMAADPSAWRLQGLLASFASGEVEGVKVELEMHAGVYSVLDLQQLTTRSAAARGSYEDEIALTVAAEVVSVYNDGERKQPEVLIAAGVLALGREPCQGYPGWGVVSTRSTPRLADSKRRLIVARISQEHAILTWEVADGEDTTTLPPIPLEVGQTVFVYPNHACITGAMHRHYFIVDSSSDDSNRVMSVWDRASGW</sequence>
<protein>
    <submittedName>
        <fullName evidence="4">Serine dehydratase domain-containing protein</fullName>
    </submittedName>
</protein>
<dbReference type="InterPro" id="IPR029066">
    <property type="entry name" value="PLP-binding_barrel"/>
</dbReference>
<name>A0A9P8VKM0_9PEZI</name>
<evidence type="ECO:0000256" key="2">
    <source>
        <dbReference type="ARBA" id="ARBA00023239"/>
    </source>
</evidence>
<dbReference type="InterPro" id="IPR042208">
    <property type="entry name" value="D-ser_dehydrat-like_sf"/>
</dbReference>
<feature type="non-terminal residue" evidence="4">
    <location>
        <position position="442"/>
    </location>
</feature>
<dbReference type="AlphaFoldDB" id="A0A9P8VKM0"/>
<dbReference type="PANTHER" id="PTHR28004">
    <property type="entry name" value="ZGC:162816-RELATED"/>
    <property type="match status" value="1"/>
</dbReference>
<accession>A0A9P8VKM0</accession>
<dbReference type="Pfam" id="PF14031">
    <property type="entry name" value="D-ser_dehydrat"/>
    <property type="match status" value="1"/>
</dbReference>
<dbReference type="SMART" id="SM01119">
    <property type="entry name" value="D-ser_dehydrat"/>
    <property type="match status" value="1"/>
</dbReference>
<dbReference type="Proteomes" id="UP000770015">
    <property type="component" value="Unassembled WGS sequence"/>
</dbReference>
<evidence type="ECO:0000256" key="1">
    <source>
        <dbReference type="ARBA" id="ARBA00005323"/>
    </source>
</evidence>
<comment type="caution">
    <text evidence="4">The sequence shown here is derived from an EMBL/GenBank/DDBJ whole genome shotgun (WGS) entry which is preliminary data.</text>
</comment>
<dbReference type="Pfam" id="PF01168">
    <property type="entry name" value="Ala_racemase_N"/>
    <property type="match status" value="1"/>
</dbReference>
<gene>
    <name evidence="4" type="ORF">F5X68DRAFT_148346</name>
</gene>
<dbReference type="InterPro" id="IPR051466">
    <property type="entry name" value="D-amino_acid_metab_enzyme"/>
</dbReference>
<dbReference type="InterPro" id="IPR026956">
    <property type="entry name" value="D-ser_dehydrat-like_dom"/>
</dbReference>
<dbReference type="SUPFAM" id="SSF51419">
    <property type="entry name" value="PLP-binding barrel"/>
    <property type="match status" value="1"/>
</dbReference>
<keyword evidence="2" id="KW-0456">Lyase</keyword>
<feature type="non-terminal residue" evidence="4">
    <location>
        <position position="1"/>
    </location>
</feature>
<dbReference type="EMBL" id="JAGSXJ010000003">
    <property type="protein sequence ID" value="KAH6693928.1"/>
    <property type="molecule type" value="Genomic_DNA"/>
</dbReference>